<dbReference type="SUPFAM" id="SSF55008">
    <property type="entry name" value="HMA, heavy metal-associated domain"/>
    <property type="match status" value="1"/>
</dbReference>
<dbReference type="PATRIC" id="fig|1461584.3.peg.1197"/>
<dbReference type="GO" id="GO:0046872">
    <property type="term" value="F:metal ion binding"/>
    <property type="evidence" value="ECO:0007669"/>
    <property type="project" value="UniProtKB-KW"/>
</dbReference>
<dbReference type="PROSITE" id="PS01047">
    <property type="entry name" value="HMA_1"/>
    <property type="match status" value="1"/>
</dbReference>
<proteinExistence type="predicted"/>
<dbReference type="AlphaFoldDB" id="A0A078MNK7"/>
<evidence type="ECO:0000256" key="1">
    <source>
        <dbReference type="ARBA" id="ARBA00022723"/>
    </source>
</evidence>
<reference evidence="3" key="1">
    <citation type="submission" date="2014-07" db="EMBL/GenBank/DDBJ databases">
        <authorList>
            <person name="Urmite Genomes Urmite Genomes"/>
        </authorList>
    </citation>
    <scope>NUCLEOTIDE SEQUENCE</scope>
    <source>
        <strain evidence="3">11W110_air</strain>
    </source>
</reference>
<dbReference type="PROSITE" id="PS50846">
    <property type="entry name" value="HMA_2"/>
    <property type="match status" value="1"/>
</dbReference>
<evidence type="ECO:0000313" key="3">
    <source>
        <dbReference type="EMBL" id="CEA07880.1"/>
    </source>
</evidence>
<accession>A0A078MNK7</accession>
<dbReference type="Gene3D" id="3.30.70.100">
    <property type="match status" value="1"/>
</dbReference>
<feature type="domain" description="HMA" evidence="2">
    <location>
        <begin position="1"/>
        <end position="69"/>
    </location>
</feature>
<name>A0A078MNK7_9MICC</name>
<dbReference type="InterPro" id="IPR006121">
    <property type="entry name" value="HMA_dom"/>
</dbReference>
<gene>
    <name evidence="3" type="primary">copZ</name>
    <name evidence="3" type="ORF">BN1051_01206</name>
</gene>
<sequence length="72" mass="7316">METVLNITGMTCGHCVSSVTEELTAVPGVEGVDVTLNSGQASAAVVRHDPNVTRQQLSEAVAEAGYTVVAGS</sequence>
<dbReference type="CDD" id="cd00371">
    <property type="entry name" value="HMA"/>
    <property type="match status" value="1"/>
</dbReference>
<protein>
    <submittedName>
        <fullName evidence="3">Copper chaperone CopZ</fullName>
    </submittedName>
</protein>
<dbReference type="InterPro" id="IPR036163">
    <property type="entry name" value="HMA_dom_sf"/>
</dbReference>
<dbReference type="InterPro" id="IPR017969">
    <property type="entry name" value="Heavy-metal-associated_CS"/>
</dbReference>
<dbReference type="EMBL" id="LN483070">
    <property type="protein sequence ID" value="CEA07880.1"/>
    <property type="molecule type" value="Genomic_DNA"/>
</dbReference>
<keyword evidence="1" id="KW-0479">Metal-binding</keyword>
<evidence type="ECO:0000259" key="2">
    <source>
        <dbReference type="PROSITE" id="PS50846"/>
    </source>
</evidence>
<dbReference type="Pfam" id="PF00403">
    <property type="entry name" value="HMA"/>
    <property type="match status" value="1"/>
</dbReference>
<dbReference type="FunFam" id="3.30.70.100:FF:000001">
    <property type="entry name" value="ATPase copper transporting beta"/>
    <property type="match status" value="1"/>
</dbReference>
<organism evidence="3">
    <name type="scientific">Arthrobacter saudimassiliensis</name>
    <dbReference type="NCBI Taxonomy" id="1461584"/>
    <lineage>
        <taxon>Bacteria</taxon>
        <taxon>Bacillati</taxon>
        <taxon>Actinomycetota</taxon>
        <taxon>Actinomycetes</taxon>
        <taxon>Micrococcales</taxon>
        <taxon>Micrococcaceae</taxon>
        <taxon>Arthrobacter</taxon>
    </lineage>
</organism>